<proteinExistence type="predicted"/>
<evidence type="ECO:0000313" key="2">
    <source>
        <dbReference type="Proteomes" id="UP000785679"/>
    </source>
</evidence>
<organism evidence="1 2">
    <name type="scientific">Halteria grandinella</name>
    <dbReference type="NCBI Taxonomy" id="5974"/>
    <lineage>
        <taxon>Eukaryota</taxon>
        <taxon>Sar</taxon>
        <taxon>Alveolata</taxon>
        <taxon>Ciliophora</taxon>
        <taxon>Intramacronucleata</taxon>
        <taxon>Spirotrichea</taxon>
        <taxon>Stichotrichia</taxon>
        <taxon>Sporadotrichida</taxon>
        <taxon>Halteriidae</taxon>
        <taxon>Halteria</taxon>
    </lineage>
</organism>
<gene>
    <name evidence="1" type="ORF">FGO68_gene9821</name>
</gene>
<dbReference type="EMBL" id="RRYP01029971">
    <property type="protein sequence ID" value="TNV71326.1"/>
    <property type="molecule type" value="Genomic_DNA"/>
</dbReference>
<accession>A0A8J8NAF3</accession>
<comment type="caution">
    <text evidence="1">The sequence shown here is derived from an EMBL/GenBank/DDBJ whole genome shotgun (WGS) entry which is preliminary data.</text>
</comment>
<keyword evidence="2" id="KW-1185">Reference proteome</keyword>
<name>A0A8J8NAF3_HALGN</name>
<evidence type="ECO:0000313" key="1">
    <source>
        <dbReference type="EMBL" id="TNV71326.1"/>
    </source>
</evidence>
<dbReference type="Proteomes" id="UP000785679">
    <property type="component" value="Unassembled WGS sequence"/>
</dbReference>
<sequence>MVILWEDNQIDVYRNRELIFTSDISYRWDFTKEEKAQMNKKTTLKPLQGRQYLQLKMDQGNLYLLEENIVSRTARDYQVHHVHFYYSNNRIQTNLQKIQTLKQRDYFKYINYEHINPLISSYTFHVNYDFKLCLTAALQERMLLTFDLKQYHTLSKDAIGLRDSLLSVETYKEKIMDLFTQSWEEVKNDHDKFERLIMQVEDQTKNQSLVIKNGSNDFTLKLPAKVQAIYHSQENKHRVLLFQLSNRQAYFINFSSSHFPHSTKKVKQLDQFDPQFELKPAEQLNNCLTQYPKSTMASYQNGKEGSIMLYTEVKDPQIFLFSSMKEIPLKMDQEQIEHICVTKPSQIIQGNNWEEQTLMLYDDKEPQLIKGIGQDLGTFSNLNNLFSQGAFLSQHDYLYAFMGKTVKTMYIGNMLKDVKENEQEAVLMEIIDKQLSMTKQKNFPEWERFAFLANHQSSVMVLPYAHLSHITHYGSGLDYRKHRSYEKQAFKTLISSGFTEVSRCNLRYVNPALCLLSKRLYKEETDSATNQYLLLRLKSLEEGYQTLMDFELEDDLVHFSNDMNFVIGLQSNENTLTHGNVIVYCIKQDQEAYNERPIPVHMSNLKTNMFFDEDLELWRRFISPNCRYMVDKFTNDIGH</sequence>
<reference evidence="1" key="1">
    <citation type="submission" date="2019-06" db="EMBL/GenBank/DDBJ databases">
        <authorList>
            <person name="Zheng W."/>
        </authorList>
    </citation>
    <scope>NUCLEOTIDE SEQUENCE</scope>
    <source>
        <strain evidence="1">QDHG01</strain>
    </source>
</reference>
<dbReference type="AlphaFoldDB" id="A0A8J8NAF3"/>
<protein>
    <submittedName>
        <fullName evidence="1">Uncharacterized protein</fullName>
    </submittedName>
</protein>